<keyword evidence="2" id="KW-1185">Reference proteome</keyword>
<gene>
    <name evidence="1" type="ORF">BXZ70DRAFT_913431</name>
</gene>
<reference evidence="1" key="1">
    <citation type="journal article" date="2021" name="New Phytol.">
        <title>Evolutionary innovations through gain and loss of genes in the ectomycorrhizal Boletales.</title>
        <authorList>
            <person name="Wu G."/>
            <person name="Miyauchi S."/>
            <person name="Morin E."/>
            <person name="Kuo A."/>
            <person name="Drula E."/>
            <person name="Varga T."/>
            <person name="Kohler A."/>
            <person name="Feng B."/>
            <person name="Cao Y."/>
            <person name="Lipzen A."/>
            <person name="Daum C."/>
            <person name="Hundley H."/>
            <person name="Pangilinan J."/>
            <person name="Johnson J."/>
            <person name="Barry K."/>
            <person name="LaButti K."/>
            <person name="Ng V."/>
            <person name="Ahrendt S."/>
            <person name="Min B."/>
            <person name="Choi I.G."/>
            <person name="Park H."/>
            <person name="Plett J.M."/>
            <person name="Magnuson J."/>
            <person name="Spatafora J.W."/>
            <person name="Nagy L.G."/>
            <person name="Henrissat B."/>
            <person name="Grigoriev I.V."/>
            <person name="Yang Z.L."/>
            <person name="Xu J."/>
            <person name="Martin F.M."/>
        </authorList>
    </citation>
    <scope>NUCLEOTIDE SEQUENCE</scope>
    <source>
        <strain evidence="1">KKN 215</strain>
    </source>
</reference>
<protein>
    <recommendedName>
        <fullName evidence="3">F-box domain-containing protein</fullName>
    </recommendedName>
</protein>
<evidence type="ECO:0000313" key="2">
    <source>
        <dbReference type="Proteomes" id="UP000813824"/>
    </source>
</evidence>
<sequence length="340" mass="37695">MSLISICAHTLAGILQCLPNIRDLSIQHAEVTRDNRKHEPEVGAPSTLATLHTQRGPFRLRSLDLQASFPTIFELYSLLDIFDHIDKLMFRGGNWAPQNRSGEYLLDRALPDYFPRPVVHNLVVTDGAISNAVLAMMRQSPSVATLHSIEGSIFIWSKGRILQLLEACTNLKVLDMELFVTADTRYLGSVQTVDFSCCLGITSMTVKLTGLPSPVERMELLSVRSTVSSLMSILSTITPSLRTLSIETSLGHLRDETQRLWFFGQLQSALKRFTALESFVLVVFSSLKPAIYDSQIIHVRVELDGPKPISVGGDEAVAIILQEMSDLYLGVPVRVVGRDC</sequence>
<organism evidence="1 2">
    <name type="scientific">Cristinia sonorae</name>
    <dbReference type="NCBI Taxonomy" id="1940300"/>
    <lineage>
        <taxon>Eukaryota</taxon>
        <taxon>Fungi</taxon>
        <taxon>Dikarya</taxon>
        <taxon>Basidiomycota</taxon>
        <taxon>Agaricomycotina</taxon>
        <taxon>Agaricomycetes</taxon>
        <taxon>Agaricomycetidae</taxon>
        <taxon>Agaricales</taxon>
        <taxon>Pleurotineae</taxon>
        <taxon>Stephanosporaceae</taxon>
        <taxon>Cristinia</taxon>
    </lineage>
</organism>
<dbReference type="EMBL" id="JAEVFJ010000001">
    <property type="protein sequence ID" value="KAH8107948.1"/>
    <property type="molecule type" value="Genomic_DNA"/>
</dbReference>
<dbReference type="AlphaFoldDB" id="A0A8K0UZS6"/>
<comment type="caution">
    <text evidence="1">The sequence shown here is derived from an EMBL/GenBank/DDBJ whole genome shotgun (WGS) entry which is preliminary data.</text>
</comment>
<dbReference type="Proteomes" id="UP000813824">
    <property type="component" value="Unassembled WGS sequence"/>
</dbReference>
<name>A0A8K0UZS6_9AGAR</name>
<evidence type="ECO:0008006" key="3">
    <source>
        <dbReference type="Google" id="ProtNLM"/>
    </source>
</evidence>
<accession>A0A8K0UZS6</accession>
<evidence type="ECO:0000313" key="1">
    <source>
        <dbReference type="EMBL" id="KAH8107948.1"/>
    </source>
</evidence>
<proteinExistence type="predicted"/>